<keyword evidence="3" id="KW-1185">Reference proteome</keyword>
<dbReference type="AlphaFoldDB" id="A0ABD0L5Y7"/>
<evidence type="ECO:0000313" key="3">
    <source>
        <dbReference type="Proteomes" id="UP001519460"/>
    </source>
</evidence>
<dbReference type="EMBL" id="JACVVK020000083">
    <property type="protein sequence ID" value="KAK7494424.1"/>
    <property type="molecule type" value="Genomic_DNA"/>
</dbReference>
<dbReference type="Proteomes" id="UP001519460">
    <property type="component" value="Unassembled WGS sequence"/>
</dbReference>
<evidence type="ECO:0008006" key="4">
    <source>
        <dbReference type="Google" id="ProtNLM"/>
    </source>
</evidence>
<organism evidence="2 3">
    <name type="scientific">Batillaria attramentaria</name>
    <dbReference type="NCBI Taxonomy" id="370345"/>
    <lineage>
        <taxon>Eukaryota</taxon>
        <taxon>Metazoa</taxon>
        <taxon>Spiralia</taxon>
        <taxon>Lophotrochozoa</taxon>
        <taxon>Mollusca</taxon>
        <taxon>Gastropoda</taxon>
        <taxon>Caenogastropoda</taxon>
        <taxon>Sorbeoconcha</taxon>
        <taxon>Cerithioidea</taxon>
        <taxon>Batillariidae</taxon>
        <taxon>Batillaria</taxon>
    </lineage>
</organism>
<comment type="caution">
    <text evidence="2">The sequence shown here is derived from an EMBL/GenBank/DDBJ whole genome shotgun (WGS) entry which is preliminary data.</text>
</comment>
<feature type="region of interest" description="Disordered" evidence="1">
    <location>
        <begin position="1"/>
        <end position="21"/>
    </location>
</feature>
<protein>
    <recommendedName>
        <fullName evidence="4">Chibby</fullName>
    </recommendedName>
</protein>
<dbReference type="Pfam" id="PF14645">
    <property type="entry name" value="Chibby"/>
    <property type="match status" value="1"/>
</dbReference>
<dbReference type="PANTHER" id="PTHR21533">
    <property type="entry name" value="LEUCINE-RICH PROTEIN"/>
    <property type="match status" value="1"/>
</dbReference>
<evidence type="ECO:0000256" key="1">
    <source>
        <dbReference type="SAM" id="MobiDB-lite"/>
    </source>
</evidence>
<dbReference type="InterPro" id="IPR028118">
    <property type="entry name" value="Chibby_fam"/>
</dbReference>
<reference evidence="2 3" key="1">
    <citation type="journal article" date="2023" name="Sci. Data">
        <title>Genome assembly of the Korean intertidal mud-creeper Batillaria attramentaria.</title>
        <authorList>
            <person name="Patra A.K."/>
            <person name="Ho P.T."/>
            <person name="Jun S."/>
            <person name="Lee S.J."/>
            <person name="Kim Y."/>
            <person name="Won Y.J."/>
        </authorList>
    </citation>
    <scope>NUCLEOTIDE SEQUENCE [LARGE SCALE GENOMIC DNA]</scope>
    <source>
        <strain evidence="2">Wonlab-2016</strain>
    </source>
</reference>
<accession>A0ABD0L5Y7</accession>
<dbReference type="PANTHER" id="PTHR21533:SF19">
    <property type="entry name" value="LEUCINE-RICH PROTEIN"/>
    <property type="match status" value="1"/>
</dbReference>
<name>A0ABD0L5Y7_9CAEN</name>
<proteinExistence type="predicted"/>
<sequence length="127" mass="14304">MPLGLFGNKFTPKKTPPRRAQSLSNLNLDAEQSRTEFGVDYSGVKLNLGGQEVAFENGMWVTESGVGGASQREVMHLKKTNQQLHEENNLLKLKIDILLDMLSEISAVSHFHENELKQLREAKSKKR</sequence>
<evidence type="ECO:0000313" key="2">
    <source>
        <dbReference type="EMBL" id="KAK7494424.1"/>
    </source>
</evidence>
<gene>
    <name evidence="2" type="ORF">BaRGS_00014316</name>
</gene>